<accession>A0A9W7G7Z5</accession>
<dbReference type="AlphaFoldDB" id="A0A9W7G7Z5"/>
<protein>
    <submittedName>
        <fullName evidence="2">Uncharacterized protein</fullName>
    </submittedName>
</protein>
<evidence type="ECO:0000313" key="2">
    <source>
        <dbReference type="EMBL" id="GMI39346.1"/>
    </source>
</evidence>
<evidence type="ECO:0000256" key="1">
    <source>
        <dbReference type="SAM" id="MobiDB-lite"/>
    </source>
</evidence>
<dbReference type="OrthoDB" id="155883at2759"/>
<organism evidence="2 3">
    <name type="scientific">Triparma columacea</name>
    <dbReference type="NCBI Taxonomy" id="722753"/>
    <lineage>
        <taxon>Eukaryota</taxon>
        <taxon>Sar</taxon>
        <taxon>Stramenopiles</taxon>
        <taxon>Ochrophyta</taxon>
        <taxon>Bolidophyceae</taxon>
        <taxon>Parmales</taxon>
        <taxon>Triparmaceae</taxon>
        <taxon>Triparma</taxon>
    </lineage>
</organism>
<dbReference type="EMBL" id="BRYA01000100">
    <property type="protein sequence ID" value="GMI39346.1"/>
    <property type="molecule type" value="Genomic_DNA"/>
</dbReference>
<comment type="caution">
    <text evidence="2">The sequence shown here is derived from an EMBL/GenBank/DDBJ whole genome shotgun (WGS) entry which is preliminary data.</text>
</comment>
<dbReference type="Proteomes" id="UP001165065">
    <property type="component" value="Unassembled WGS sequence"/>
</dbReference>
<keyword evidence="3" id="KW-1185">Reference proteome</keyword>
<name>A0A9W7G7Z5_9STRA</name>
<feature type="region of interest" description="Disordered" evidence="1">
    <location>
        <begin position="141"/>
        <end position="160"/>
    </location>
</feature>
<gene>
    <name evidence="2" type="ORF">TrCOL_g10663</name>
</gene>
<proteinExistence type="predicted"/>
<sequence length="330" mass="36226">MSARPPNPFARGIGRLGGAGGMGVLVTAPKKVRVPSDLKFGLLYFDFIKGKDLLSDLTLSSSMRYIDQLRNHPVSKDEHALYNIPESSSRLLTGDRKNVMALCGSNKGGRFTTGEFKVIEDACAAVEESYQRLDAAFKGLSSDEKKHKGGEKSEEKPSAKVEKVLADRRDYLEAYGKLVEIVKGKQKALAEAPPGGDFQIDPEAEMKLASPLPAYLSLLLSKYRSEASPKLPHKEALADSLARLSAFLAACASGVVWCGGREQVALDTMLAACDANAFEVGNTEKIRRRRIFKFLKGMREIKGVPKREKDIEKNWDWENGGIEITKTTNT</sequence>
<evidence type="ECO:0000313" key="3">
    <source>
        <dbReference type="Proteomes" id="UP001165065"/>
    </source>
</evidence>
<reference evidence="3" key="1">
    <citation type="journal article" date="2023" name="Commun. Biol.">
        <title>Genome analysis of Parmales, the sister group of diatoms, reveals the evolutionary specialization of diatoms from phago-mixotrophs to photoautotrophs.</title>
        <authorList>
            <person name="Ban H."/>
            <person name="Sato S."/>
            <person name="Yoshikawa S."/>
            <person name="Yamada K."/>
            <person name="Nakamura Y."/>
            <person name="Ichinomiya M."/>
            <person name="Sato N."/>
            <person name="Blanc-Mathieu R."/>
            <person name="Endo H."/>
            <person name="Kuwata A."/>
            <person name="Ogata H."/>
        </authorList>
    </citation>
    <scope>NUCLEOTIDE SEQUENCE [LARGE SCALE GENOMIC DNA]</scope>
</reference>